<accession>A0A2G8JI31</accession>
<dbReference type="InterPro" id="IPR033362">
    <property type="entry name" value="SSNA1_fam"/>
</dbReference>
<name>A0A2G8JI31_STIJA</name>
<reference evidence="2 3" key="1">
    <citation type="journal article" date="2017" name="PLoS Biol.">
        <title>The sea cucumber genome provides insights into morphological evolution and visceral regeneration.</title>
        <authorList>
            <person name="Zhang X."/>
            <person name="Sun L."/>
            <person name="Yuan J."/>
            <person name="Sun Y."/>
            <person name="Gao Y."/>
            <person name="Zhang L."/>
            <person name="Li S."/>
            <person name="Dai H."/>
            <person name="Hamel J.F."/>
            <person name="Liu C."/>
            <person name="Yu Y."/>
            <person name="Liu S."/>
            <person name="Lin W."/>
            <person name="Guo K."/>
            <person name="Jin S."/>
            <person name="Xu P."/>
            <person name="Storey K.B."/>
            <person name="Huan P."/>
            <person name="Zhang T."/>
            <person name="Zhou Y."/>
            <person name="Zhang J."/>
            <person name="Lin C."/>
            <person name="Li X."/>
            <person name="Xing L."/>
            <person name="Huo D."/>
            <person name="Sun M."/>
            <person name="Wang L."/>
            <person name="Mercier A."/>
            <person name="Li F."/>
            <person name="Yang H."/>
            <person name="Xiang J."/>
        </authorList>
    </citation>
    <scope>NUCLEOTIDE SEQUENCE [LARGE SCALE GENOMIC DNA]</scope>
    <source>
        <strain evidence="2">Shaxun</strain>
        <tissue evidence="2">Muscle</tissue>
    </source>
</reference>
<dbReference type="Proteomes" id="UP000230750">
    <property type="component" value="Unassembled WGS sequence"/>
</dbReference>
<sequence length="113" mass="13006">MRNRDVVYDDELRRIDELCAKRDDLQKQIKDEDEEKNKIQNDIQILTEKLAKINESLAKKIATRNDYDKTISETEAAYVKIIDSSHTLLNTLHKEASVLKDKGVPGFSNVQTS</sequence>
<keyword evidence="1" id="KW-0175">Coiled coil</keyword>
<keyword evidence="3" id="KW-1185">Reference proteome</keyword>
<evidence type="ECO:0000313" key="3">
    <source>
        <dbReference type="Proteomes" id="UP000230750"/>
    </source>
</evidence>
<proteinExistence type="predicted"/>
<gene>
    <name evidence="2" type="ORF">BSL78_27784</name>
</gene>
<dbReference type="EMBL" id="MRZV01001914">
    <property type="protein sequence ID" value="PIK35385.1"/>
    <property type="molecule type" value="Genomic_DNA"/>
</dbReference>
<comment type="caution">
    <text evidence="2">The sequence shown here is derived from an EMBL/GenBank/DDBJ whole genome shotgun (WGS) entry which is preliminary data.</text>
</comment>
<dbReference type="PANTHER" id="PTHR28661">
    <property type="entry name" value="SJOEGREN SYNDROME NUCLEAR AUTOANTIGEN 1"/>
    <property type="match status" value="1"/>
</dbReference>
<dbReference type="STRING" id="307972.A0A2G8JI31"/>
<dbReference type="GO" id="GO:0036064">
    <property type="term" value="C:ciliary basal body"/>
    <property type="evidence" value="ECO:0007669"/>
    <property type="project" value="TreeGrafter"/>
</dbReference>
<organism evidence="2 3">
    <name type="scientific">Stichopus japonicus</name>
    <name type="common">Sea cucumber</name>
    <dbReference type="NCBI Taxonomy" id="307972"/>
    <lineage>
        <taxon>Eukaryota</taxon>
        <taxon>Metazoa</taxon>
        <taxon>Echinodermata</taxon>
        <taxon>Eleutherozoa</taxon>
        <taxon>Echinozoa</taxon>
        <taxon>Holothuroidea</taxon>
        <taxon>Aspidochirotacea</taxon>
        <taxon>Aspidochirotida</taxon>
        <taxon>Stichopodidae</taxon>
        <taxon>Apostichopus</taxon>
    </lineage>
</organism>
<dbReference type="AlphaFoldDB" id="A0A2G8JI31"/>
<evidence type="ECO:0000256" key="1">
    <source>
        <dbReference type="SAM" id="Coils"/>
    </source>
</evidence>
<feature type="coiled-coil region" evidence="1">
    <location>
        <begin position="8"/>
        <end position="56"/>
    </location>
</feature>
<evidence type="ECO:0000313" key="2">
    <source>
        <dbReference type="EMBL" id="PIK35385.1"/>
    </source>
</evidence>
<protein>
    <submittedName>
        <fullName evidence="2">Putative Sjoegren syndrome nuclear autoantigen 1-like</fullName>
    </submittedName>
</protein>
<dbReference type="GO" id="GO:0005813">
    <property type="term" value="C:centrosome"/>
    <property type="evidence" value="ECO:0007669"/>
    <property type="project" value="TreeGrafter"/>
</dbReference>
<dbReference type="PANTHER" id="PTHR28661:SF1">
    <property type="entry name" value="MICROTUBULE NUCLEATION FACTOR SSNA1"/>
    <property type="match status" value="1"/>
</dbReference>
<dbReference type="OrthoDB" id="295355at2759"/>